<evidence type="ECO:0000256" key="1">
    <source>
        <dbReference type="ARBA" id="ARBA00004418"/>
    </source>
</evidence>
<evidence type="ECO:0000256" key="6">
    <source>
        <dbReference type="ARBA" id="ARBA00022841"/>
    </source>
</evidence>
<dbReference type="GO" id="GO:0042597">
    <property type="term" value="C:periplasmic space"/>
    <property type="evidence" value="ECO:0007669"/>
    <property type="project" value="UniProtKB-SubCell"/>
</dbReference>
<keyword evidence="4" id="KW-0732">Signal</keyword>
<comment type="subcellular location">
    <subcellularLocation>
        <location evidence="1">Periplasm</location>
    </subcellularLocation>
</comment>
<evidence type="ECO:0000256" key="3">
    <source>
        <dbReference type="ARBA" id="ARBA00022679"/>
    </source>
</evidence>
<dbReference type="Proteomes" id="UP000290849">
    <property type="component" value="Unassembled WGS sequence"/>
</dbReference>
<comment type="pathway">
    <text evidence="2">Glycan biosynthesis; alginate biosynthesis.</text>
</comment>
<sequence>MNTRPEQPPTANPSMLNRRTSRLAGVVLVAFMGAAVISNAWWTWTGDHTFLPDDLSTHRILDGGVTHDMSLRLADMDFSSEAARLQRGLGWLTLRDLGERVRRGCPGWLFLGDELQVHADAEANEKSRADIVVQLGQALAKRDIKLLVAVVPDKSRIEAARLCGLHRPAAFEGRLARWVQTLQGQGVQTLDLGAALSGLGQDAYYRTDTHWTEAGAGAAANVVADQVKRSGVPLQPPQRYRVTALPPAPRPGDLVRLAGVDWLPARLQPPGEIVEQHTWTVEAAAAAPAASADDLFGDSGLPTLALIGTSFSRTSAFVPQLSQALGIAVGNFARDGGKFGGAAQAYFKSAAWKQTPPRLVIWEMDERDLQAPLTAEDQVRF</sequence>
<feature type="transmembrane region" description="Helical" evidence="7">
    <location>
        <begin position="23"/>
        <end position="44"/>
    </location>
</feature>
<evidence type="ECO:0000256" key="5">
    <source>
        <dbReference type="ARBA" id="ARBA00022764"/>
    </source>
</evidence>
<proteinExistence type="predicted"/>
<evidence type="ECO:0000313" key="9">
    <source>
        <dbReference type="EMBL" id="RXN86646.1"/>
    </source>
</evidence>
<organism evidence="9 10">
    <name type="scientific">Achromobacter aloeverae</name>
    <dbReference type="NCBI Taxonomy" id="1750518"/>
    <lineage>
        <taxon>Bacteria</taxon>
        <taxon>Pseudomonadati</taxon>
        <taxon>Pseudomonadota</taxon>
        <taxon>Betaproteobacteria</taxon>
        <taxon>Burkholderiales</taxon>
        <taxon>Alcaligenaceae</taxon>
        <taxon>Achromobacter</taxon>
    </lineage>
</organism>
<evidence type="ECO:0000256" key="4">
    <source>
        <dbReference type="ARBA" id="ARBA00022729"/>
    </source>
</evidence>
<protein>
    <submittedName>
        <fullName evidence="9">Cell division protein FtsQ</fullName>
    </submittedName>
</protein>
<feature type="domain" description="AlgX/AlgJ SGNH hydrolase-like" evidence="8">
    <location>
        <begin position="101"/>
        <end position="366"/>
    </location>
</feature>
<dbReference type="EMBL" id="PYAL01000005">
    <property type="protein sequence ID" value="RXN86646.1"/>
    <property type="molecule type" value="Genomic_DNA"/>
</dbReference>
<accession>A0A4Q1HGU4</accession>
<keyword evidence="6" id="KW-0016">Alginate biosynthesis</keyword>
<comment type="caution">
    <text evidence="9">The sequence shown here is derived from an EMBL/GenBank/DDBJ whole genome shotgun (WGS) entry which is preliminary data.</text>
</comment>
<gene>
    <name evidence="9" type="ORF">C7R54_17080</name>
</gene>
<dbReference type="OrthoDB" id="8717445at2"/>
<dbReference type="InterPro" id="IPR031811">
    <property type="entry name" value="ALGX/ALGJ_SGNH-like"/>
</dbReference>
<dbReference type="GO" id="GO:0016740">
    <property type="term" value="F:transferase activity"/>
    <property type="evidence" value="ECO:0007669"/>
    <property type="project" value="UniProtKB-KW"/>
</dbReference>
<dbReference type="GO" id="GO:0051301">
    <property type="term" value="P:cell division"/>
    <property type="evidence" value="ECO:0007669"/>
    <property type="project" value="UniProtKB-KW"/>
</dbReference>
<keyword evidence="7" id="KW-0472">Membrane</keyword>
<evidence type="ECO:0000256" key="7">
    <source>
        <dbReference type="SAM" id="Phobius"/>
    </source>
</evidence>
<keyword evidence="7" id="KW-1133">Transmembrane helix</keyword>
<keyword evidence="3" id="KW-0808">Transferase</keyword>
<evidence type="ECO:0000313" key="10">
    <source>
        <dbReference type="Proteomes" id="UP000290849"/>
    </source>
</evidence>
<dbReference type="Pfam" id="PF16822">
    <property type="entry name" value="ALGX"/>
    <property type="match status" value="1"/>
</dbReference>
<evidence type="ECO:0000259" key="8">
    <source>
        <dbReference type="Pfam" id="PF16822"/>
    </source>
</evidence>
<keyword evidence="10" id="KW-1185">Reference proteome</keyword>
<name>A0A4Q1HGU4_9BURK</name>
<keyword evidence="7" id="KW-0812">Transmembrane</keyword>
<dbReference type="UniPathway" id="UPA00286"/>
<keyword evidence="5" id="KW-0574">Periplasm</keyword>
<dbReference type="AlphaFoldDB" id="A0A4Q1HGU4"/>
<dbReference type="GO" id="GO:0042121">
    <property type="term" value="P:alginic acid biosynthetic process"/>
    <property type="evidence" value="ECO:0007669"/>
    <property type="project" value="UniProtKB-UniPathway"/>
</dbReference>
<keyword evidence="9" id="KW-0132">Cell division</keyword>
<keyword evidence="9" id="KW-0131">Cell cycle</keyword>
<dbReference type="RefSeq" id="WP_129151664.1">
    <property type="nucleotide sequence ID" value="NZ_JBHSDO010000020.1"/>
</dbReference>
<evidence type="ECO:0000256" key="2">
    <source>
        <dbReference type="ARBA" id="ARBA00005182"/>
    </source>
</evidence>
<reference evidence="9 10" key="1">
    <citation type="journal article" date="2017" name="Int. J. Syst. Evol. Microbiol.">
        <title>Achromobacter aloeverae sp. nov., isolated from the root of Aloe vera (L.) Burm.f.</title>
        <authorList>
            <person name="Kuncharoen N."/>
            <person name="Muramatsu Y."/>
            <person name="Shibata C."/>
            <person name="Kamakura Y."/>
            <person name="Nakagawa Y."/>
            <person name="Tanasupawat S."/>
        </authorList>
    </citation>
    <scope>NUCLEOTIDE SEQUENCE [LARGE SCALE GENOMIC DNA]</scope>
    <source>
        <strain evidence="9 10">AVA-1</strain>
    </source>
</reference>
<dbReference type="CDD" id="cd14444">
    <property type="entry name" value="AlgX_N_like_1"/>
    <property type="match status" value="1"/>
</dbReference>